<dbReference type="EMBL" id="LNYS01000018">
    <property type="protein sequence ID" value="KTD47887.1"/>
    <property type="molecule type" value="Genomic_DNA"/>
</dbReference>
<keyword evidence="2" id="KW-0547">Nucleotide-binding</keyword>
<dbReference type="Proteomes" id="UP000054618">
    <property type="component" value="Unassembled WGS sequence"/>
</dbReference>
<sequence length="338" mass="38186">MTEKSFYAPGSDGLLAPLSPWLNDVSVSEILINRPREVFVEQQGKMQVHTVPALDSLHLKRLFGLIANENKQLLNEVNPLLSGNLMDGSRVQLVIPPAAKHYTLSIRRQTVASRNLNDYERDFYRNANPFLIDGKNSLESDTDTQLLALYRKQCWPEFIESAVLAKKNIVISGGTSSGKTTFLNACCQRIPEHERIITLEDTYELRLPHSNQVNLLAPKTKSESALCMQDLVQCSLRLRPDRLMMGEIRGREILDFIAACSTGHEGSMTSIHANNPQIALMRMVQLYKLNNVPSMRDDDILREINQVVDVIIQLQKTPNGRGISWIYFKGATPELLMR</sequence>
<organism evidence="4 5">
    <name type="scientific">Legionella quinlivanii</name>
    <dbReference type="NCBI Taxonomy" id="45073"/>
    <lineage>
        <taxon>Bacteria</taxon>
        <taxon>Pseudomonadati</taxon>
        <taxon>Pseudomonadota</taxon>
        <taxon>Gammaproteobacteria</taxon>
        <taxon>Legionellales</taxon>
        <taxon>Legionellaceae</taxon>
        <taxon>Legionella</taxon>
    </lineage>
</organism>
<dbReference type="CDD" id="cd01130">
    <property type="entry name" value="VirB11-like_ATPase"/>
    <property type="match status" value="1"/>
</dbReference>
<dbReference type="Pfam" id="PF00437">
    <property type="entry name" value="T2SSE"/>
    <property type="match status" value="1"/>
</dbReference>
<dbReference type="PANTHER" id="PTHR30486">
    <property type="entry name" value="TWITCHING MOTILITY PROTEIN PILT"/>
    <property type="match status" value="1"/>
</dbReference>
<dbReference type="AlphaFoldDB" id="A0A0W0XTX8"/>
<evidence type="ECO:0000256" key="1">
    <source>
        <dbReference type="ARBA" id="ARBA00006611"/>
    </source>
</evidence>
<dbReference type="PATRIC" id="fig|45073.5.peg.2270"/>
<comment type="caution">
    <text evidence="4">The sequence shown here is derived from an EMBL/GenBank/DDBJ whole genome shotgun (WGS) entry which is preliminary data.</text>
</comment>
<dbReference type="InterPro" id="IPR050921">
    <property type="entry name" value="T4SS_GSP_E_ATPase"/>
</dbReference>
<dbReference type="PANTHER" id="PTHR30486:SF6">
    <property type="entry name" value="TYPE IV PILUS RETRACTATION ATPASE PILT"/>
    <property type="match status" value="1"/>
</dbReference>
<evidence type="ECO:0000259" key="3">
    <source>
        <dbReference type="Pfam" id="PF00437"/>
    </source>
</evidence>
<evidence type="ECO:0000256" key="2">
    <source>
        <dbReference type="RuleBase" id="RU366071"/>
    </source>
</evidence>
<proteinExistence type="inferred from homology"/>
<evidence type="ECO:0000313" key="5">
    <source>
        <dbReference type="Proteomes" id="UP000054618"/>
    </source>
</evidence>
<dbReference type="SUPFAM" id="SSF52540">
    <property type="entry name" value="P-loop containing nucleoside triphosphate hydrolases"/>
    <property type="match status" value="1"/>
</dbReference>
<comment type="function">
    <text evidence="2">Part of the Type IV secretion system.</text>
</comment>
<dbReference type="GO" id="GO:0043684">
    <property type="term" value="C:type IV secretion system complex"/>
    <property type="evidence" value="ECO:0007669"/>
    <property type="project" value="UniProtKB-UniRule"/>
</dbReference>
<dbReference type="Gene3D" id="3.40.50.300">
    <property type="entry name" value="P-loop containing nucleotide triphosphate hydrolases"/>
    <property type="match status" value="1"/>
</dbReference>
<dbReference type="OrthoDB" id="9810761at2"/>
<accession>A0A0W0XTX8</accession>
<dbReference type="Gene3D" id="3.30.450.90">
    <property type="match status" value="1"/>
</dbReference>
<comment type="similarity">
    <text evidence="1 2">Belongs to the GSP E family.</text>
</comment>
<dbReference type="NCBIfam" id="TIGR02788">
    <property type="entry name" value="VirB11"/>
    <property type="match status" value="1"/>
</dbReference>
<dbReference type="InterPro" id="IPR001482">
    <property type="entry name" value="T2SS/T4SS_dom"/>
</dbReference>
<gene>
    <name evidence="4" type="ORF">Lqui_2151</name>
</gene>
<name>A0A0W0XTX8_9GAMM</name>
<dbReference type="STRING" id="45073.Lqui_2151"/>
<dbReference type="GO" id="GO:0016887">
    <property type="term" value="F:ATP hydrolysis activity"/>
    <property type="evidence" value="ECO:0007669"/>
    <property type="project" value="InterPro"/>
</dbReference>
<dbReference type="GO" id="GO:0044097">
    <property type="term" value="P:secretion by the type IV secretion system"/>
    <property type="evidence" value="ECO:0007669"/>
    <property type="project" value="InterPro"/>
</dbReference>
<dbReference type="RefSeq" id="WP_058508243.1">
    <property type="nucleotide sequence ID" value="NZ_CAAAIK010000024.1"/>
</dbReference>
<protein>
    <recommendedName>
        <fullName evidence="2">Type IV secretion system protein</fullName>
    </recommendedName>
</protein>
<dbReference type="InterPro" id="IPR027417">
    <property type="entry name" value="P-loop_NTPase"/>
</dbReference>
<dbReference type="InterPro" id="IPR014155">
    <property type="entry name" value="VirB11"/>
</dbReference>
<evidence type="ECO:0000313" key="4">
    <source>
        <dbReference type="EMBL" id="KTD47887.1"/>
    </source>
</evidence>
<keyword evidence="2" id="KW-0067">ATP-binding</keyword>
<feature type="domain" description="Bacterial type II secretion system protein E" evidence="3">
    <location>
        <begin position="158"/>
        <end position="313"/>
    </location>
</feature>
<keyword evidence="5" id="KW-1185">Reference proteome</keyword>
<dbReference type="GO" id="GO:0005524">
    <property type="term" value="F:ATP binding"/>
    <property type="evidence" value="ECO:0007669"/>
    <property type="project" value="UniProtKB-UniRule"/>
</dbReference>
<reference evidence="4 5" key="1">
    <citation type="submission" date="2015-11" db="EMBL/GenBank/DDBJ databases">
        <title>Genomic analysis of 38 Legionella species identifies large and diverse effector repertoires.</title>
        <authorList>
            <person name="Burstein D."/>
            <person name="Amaro F."/>
            <person name="Zusman T."/>
            <person name="Lifshitz Z."/>
            <person name="Cohen O."/>
            <person name="Gilbert J.A."/>
            <person name="Pupko T."/>
            <person name="Shuman H.A."/>
            <person name="Segal G."/>
        </authorList>
    </citation>
    <scope>NUCLEOTIDE SEQUENCE [LARGE SCALE GENOMIC DNA]</scope>
    <source>
        <strain evidence="4 5">CDC#1442-AUS-E</strain>
    </source>
</reference>